<dbReference type="SMART" id="SM00054">
    <property type="entry name" value="EFh"/>
    <property type="match status" value="4"/>
</dbReference>
<evidence type="ECO:0000259" key="4">
    <source>
        <dbReference type="PROSITE" id="PS50222"/>
    </source>
</evidence>
<feature type="compositionally biased region" description="Low complexity" evidence="3">
    <location>
        <begin position="15"/>
        <end position="40"/>
    </location>
</feature>
<keyword evidence="1" id="KW-0677">Repeat</keyword>
<feature type="compositionally biased region" description="Polar residues" evidence="3">
    <location>
        <begin position="1"/>
        <end position="10"/>
    </location>
</feature>
<feature type="domain" description="EF-hand" evidence="4">
    <location>
        <begin position="203"/>
        <end position="238"/>
    </location>
</feature>
<feature type="region of interest" description="Disordered" evidence="3">
    <location>
        <begin position="1"/>
        <end position="119"/>
    </location>
</feature>
<accession>A0A1I8HQV7</accession>
<evidence type="ECO:0000313" key="6">
    <source>
        <dbReference type="WBParaSite" id="maker-uti_cns_0007448-snap-gene-0.3-mRNA-1"/>
    </source>
</evidence>
<keyword evidence="2" id="KW-0106">Calcium</keyword>
<dbReference type="InterPro" id="IPR002048">
    <property type="entry name" value="EF_hand_dom"/>
</dbReference>
<keyword evidence="5" id="KW-1185">Reference proteome</keyword>
<reference evidence="6" key="1">
    <citation type="submission" date="2016-11" db="UniProtKB">
        <authorList>
            <consortium name="WormBaseParasite"/>
        </authorList>
    </citation>
    <scope>IDENTIFICATION</scope>
</reference>
<evidence type="ECO:0000313" key="5">
    <source>
        <dbReference type="Proteomes" id="UP000095280"/>
    </source>
</evidence>
<dbReference type="PROSITE" id="PS50222">
    <property type="entry name" value="EF_HAND_2"/>
    <property type="match status" value="4"/>
</dbReference>
<evidence type="ECO:0000256" key="2">
    <source>
        <dbReference type="ARBA" id="ARBA00022837"/>
    </source>
</evidence>
<dbReference type="CDD" id="cd00051">
    <property type="entry name" value="EFh"/>
    <property type="match status" value="2"/>
</dbReference>
<dbReference type="InterPro" id="IPR050230">
    <property type="entry name" value="CALM/Myosin/TropC-like"/>
</dbReference>
<feature type="domain" description="EF-hand" evidence="4">
    <location>
        <begin position="162"/>
        <end position="197"/>
    </location>
</feature>
<proteinExistence type="predicted"/>
<evidence type="ECO:0000256" key="1">
    <source>
        <dbReference type="ARBA" id="ARBA00022737"/>
    </source>
</evidence>
<dbReference type="Pfam" id="PF13499">
    <property type="entry name" value="EF-hand_7"/>
    <property type="match status" value="2"/>
</dbReference>
<feature type="domain" description="EF-hand" evidence="4">
    <location>
        <begin position="126"/>
        <end position="161"/>
    </location>
</feature>
<dbReference type="PROSITE" id="PS00018">
    <property type="entry name" value="EF_HAND_1"/>
    <property type="match status" value="4"/>
</dbReference>
<dbReference type="Proteomes" id="UP000095280">
    <property type="component" value="Unplaced"/>
</dbReference>
<dbReference type="InterPro" id="IPR018247">
    <property type="entry name" value="EF_Hand_1_Ca_BS"/>
</dbReference>
<dbReference type="GO" id="GO:0016460">
    <property type="term" value="C:myosin II complex"/>
    <property type="evidence" value="ECO:0007669"/>
    <property type="project" value="TreeGrafter"/>
</dbReference>
<dbReference type="Gene3D" id="1.10.238.10">
    <property type="entry name" value="EF-hand"/>
    <property type="match status" value="2"/>
</dbReference>
<protein>
    <submittedName>
        <fullName evidence="6">Calmodulin</fullName>
    </submittedName>
</protein>
<dbReference type="AlphaFoldDB" id="A0A1I8HQV7"/>
<organism evidence="5 6">
    <name type="scientific">Macrostomum lignano</name>
    <dbReference type="NCBI Taxonomy" id="282301"/>
    <lineage>
        <taxon>Eukaryota</taxon>
        <taxon>Metazoa</taxon>
        <taxon>Spiralia</taxon>
        <taxon>Lophotrochozoa</taxon>
        <taxon>Platyhelminthes</taxon>
        <taxon>Rhabditophora</taxon>
        <taxon>Macrostomorpha</taxon>
        <taxon>Macrostomida</taxon>
        <taxon>Macrostomidae</taxon>
        <taxon>Macrostomum</taxon>
    </lineage>
</organism>
<dbReference type="InterPro" id="IPR011992">
    <property type="entry name" value="EF-hand-dom_pair"/>
</dbReference>
<dbReference type="WBParaSite" id="maker-uti_cns_0007448-snap-gene-0.3-mRNA-1">
    <property type="protein sequence ID" value="maker-uti_cns_0007448-snap-gene-0.3-mRNA-1"/>
    <property type="gene ID" value="maker-uti_cns_0007448-snap-gene-0.3"/>
</dbReference>
<dbReference type="FunFam" id="1.10.238.10:FF:000178">
    <property type="entry name" value="Calmodulin-2 A"/>
    <property type="match status" value="1"/>
</dbReference>
<evidence type="ECO:0000256" key="3">
    <source>
        <dbReference type="SAM" id="MobiDB-lite"/>
    </source>
</evidence>
<dbReference type="GO" id="GO:0005509">
    <property type="term" value="F:calcium ion binding"/>
    <property type="evidence" value="ECO:0007669"/>
    <property type="project" value="InterPro"/>
</dbReference>
<sequence length="279" mass="30510">MSSRGSTKQPPATVAKGVNSNSGAGAASSSSSSLANCSRSQRNQSPGSAASANGGAASLEEQQRQQHPEFAQTAVHSCDRLGPAAAVSRPNPVAKQSRLKGAKPEPEAAAAAAAPWRNRRRPTEIRGNPAIGEAFNFFDIDHDGRITAGELHKVLKFLGTKVTENEVKMMIADVDSDGNGTVEFNEFLKMMKKYYRKNAHCHTEDADMWEAFKAFDHNGDNYIDFAEIKKTMHFLGEEVSDEDVQSMINEADADNDGRINFEEFKKMMLVMQQRGENHC</sequence>
<dbReference type="PANTHER" id="PTHR23048">
    <property type="entry name" value="MYOSIN LIGHT CHAIN 1, 3"/>
    <property type="match status" value="1"/>
</dbReference>
<dbReference type="PANTHER" id="PTHR23048:SF0">
    <property type="entry name" value="CALMODULIN LIKE 3"/>
    <property type="match status" value="1"/>
</dbReference>
<dbReference type="SUPFAM" id="SSF47473">
    <property type="entry name" value="EF-hand"/>
    <property type="match status" value="1"/>
</dbReference>
<feature type="domain" description="EF-hand" evidence="4">
    <location>
        <begin position="239"/>
        <end position="274"/>
    </location>
</feature>
<name>A0A1I8HQV7_9PLAT</name>
<feature type="compositionally biased region" description="Low complexity" evidence="3">
    <location>
        <begin position="47"/>
        <end position="58"/>
    </location>
</feature>